<feature type="compositionally biased region" description="Low complexity" evidence="1">
    <location>
        <begin position="797"/>
        <end position="806"/>
    </location>
</feature>
<accession>A0A7W7M793</accession>
<feature type="compositionally biased region" description="Pro residues" evidence="1">
    <location>
        <begin position="2208"/>
        <end position="2226"/>
    </location>
</feature>
<proteinExistence type="predicted"/>
<feature type="compositionally biased region" description="Basic and acidic residues" evidence="1">
    <location>
        <begin position="1192"/>
        <end position="1259"/>
    </location>
</feature>
<sequence length="3295" mass="351140">MSDEHEFLTSMLDYFSEFEEWLPGWASWISHIVLGEIPLSHANDVYDLADQWTRLAEELNHAYEDVLKAADPILENWSGDASATAFIDQWYGYLEGLRQTAEGAAQMQQGVQGFGLEVELMKYMVALNLLMLAISIYMLVAAAIPSGGGSLGAAPPLFTGFRITVGKLAANTVGKIAAIVVRFAIKPLTFVFGKLPARLVTGAVRAAVPVVTRITLGKALPTAVVRNLAGQAARRAAERVVGKTITNWTVRGVTNVAARGVSKAVANRLAAQALRGMAGRQIRGQLAGQTTRAVQKQLAKEIQQQLLKNWTKGRLGKELGESALTKLAVESAAKSALGKEFGHYVGTRVAFGAGFMGGGDLAAQFGQMASGHRDSLDWGHVRNSAVQGGVFGASMFGGPIGHTVGGTLAGGGMGIVSELQQGKSFGDMNWSDIGHQAALGAGAGVIFGGQTHLEMSNLGGGNLRIGENLHLLSSEDGGFTAISTSFNKSLGIDEHLVLTDNGYVAWQGGHPTGEAGGMRVVPTEVSARPEVAQHIADNWGQAPAHVRTEPAGNVATAPRPETTSVSPSRAEGGGARSSSGGGDGGGGGGGPRQTSGGGDGGGGSPRQTSGGGDGGGGGGTPARSGEGGTADGARPAADARPADGDVPPASRTDGAPPAVDRGDSTHSGTPAPAERGGPDAPARADSGTTVTDRSGAPSAAERGGPDAPARAEGGATVADRSGAPAAGERGGPDAPAREHGRSDSVAPTPLHGGPPAAAHDGAPLGHRVTGGDAPVTPERLTDTGGGPARSTPDTPTGRPAADPANPGGDGPPPGGERVIGGDRTPVGGDRAPLGGDRLQAGVDRGAIGGDRAPLGADRTAGFENHGPLTTDRGAPGGDRAPVSGDRSGLEQAASGAPPLADRGAFDRPMADRAASDRPVGNRAPGDRPVANRATTDRPAGDRPVGDRAASDRPAGDRPVGDRAASDRPADRVAAERPAAERGSGRREDFRLVPVESGAPERPVVEPGDVAAAADREIGGLIEGREPGAADRPHRADYDPESGTLRVRFGDGAEVDVSIQVNESLPPGKPVIRRPGMEELGDGTWRQTEPATIGLPGHVPADPGARAAFVRESLDASWSALHREVGDQLRPPAALPHDAAPPRGEGPARDIAPPHDSGPPHGTAVPRDSTAPHETAVPRDTATPRDTAAPREAAPHETAPREAAPHEAAPREAAPHETAPRETAPHETAAREAAPHEAAPREAAPHETPAHEAVPREVAPHEAAAAHDGAGAGERPAPDALRALEEQAGPEVAERDHDGVVRHPAEPAEPPLPPKFSSAEFQAIMRGQHVPEQLPRWAGEHLVDHSGPAGPRPKTPDEIAEALRVLGDQAVERVTPVGGEGRGGLRFPELEALAPRGPEHGVTPRGPEQGAAPRGTEQGAAARGTEQGAAARGTEQGAAARGTEQGAAARGTEQGAAPRGTEQGAAPRGTEHGAAARGPERGEGLPGERERGEGALRESEKSDLSALEALEPRTGKPEDLAPVRNEGAQRAGDHDGPGPVRDERAGPVREHDGEASRSPERDPDGPDGPPRDPEGSPRERDEAPRDRDGLPRDEDGPVRDGLPRDEDGPVRDGLPRDEDGPARDRDGLPRDEDGPARDGAEPARESDGPGGPPRDPEGPGRAGAGDDTPPIDELIPRDDIPDAGQRDALERAIEAKIQGKLDGQRFAGMEVRVSYADARADYLKVEMSIRVPGEDYPVGRITRIFMREPDGTLYVSHSELKLNEDYQGRGFAGEFNKFMEGWYRDSGVSYIKVVTSWVGGYTWANAGFEWQVGGGHKVFEKLHGEIREIGRHLSNLDHYSPSELGKLYEKYGGRTPDELAENMRMQRQDARALVDRADGVMADRLPNHEYPTPQEVARLGYHESVHGTGPQKAAAHWVGKDAMLDTMWHGRRQLDGPLPEHYLGYDPALRAEHPAGGGVVHTASGIDRTGFVPDGRAEHLPDVTVREMHAAAEEVRPADFSGRDVAAVHTDGAGVRVEMRDGTSRHFVTEVGHRMDTLGETTVRAGTPEDPHVVRVNDRVAPEQLSRVWVHEITETLAIQHAQAAERPTGLLRRAAASLGRIFGGGEGPRPPMDPHAAARINERVHLERQFQEATGNRAEQQRLRNEITGVERDLEALGHRVLPSAVHQQAQAFPAGGVLGRTPLPELHDGVLGGRPVHDGVIGGQPHDPAPAPHEPAPVPEAPAPHPNEHLVDPPWREGEQPSLGDLVPHTPEQADRWHGAIHEAVRDRFEGHAYGDKHVVVDRVSAGPHHVRVELRVLDENGNQVGRSTRTLERHPEEGYLHVKNNSLHLNRSVQGGGFAREFNSHLESWYRESGVRYVEVNTAEVGGYAWARQGFEWAEYGGSDPINRLAGEGRRITDLLRGLDDLDAEGLRPLYEKYGGETPAELRDNMRSQRAKAFEIYERMQDVNTGRLPRSAWPTTAEVMAVGNRGEHGPNAHWVGKDALLGSSWTGFKHLDPTHTASAIEGTSFVPEGRAEALPDVTVGEVHAAAGEIGRADFGNDLVHSVEVDGDRVRVTLSDGEVRHFRTEIGRDMTSLAETTVRDGTPERPHVVTVNHRVAGDQLGRVWVHEITETLAMEHAGTGGHGLVRQPSAAIDRAFGGTEPGRHIDPHVAARINERVHLEHRLEAAEGRPELQEHLRNEIAGVERDLEALGHPVDRAAVEAQTRPPTPEEIAGRLDGRPVGDRVLHLDGDPAVTVRDGEVEYRFRVEDRDGTVLGHETRVIAREPDGTLVARHDERPVDPLADRHLIELYRQSGVDRIEVPAGARDGYHQAREGYDWGPGAERPAERILTDLDRRVREIGRDLKDLTAGTADVPRLQERHGGRTVEETAANMRKEIDDGRALLLRADQHPFGSEHFPTPYELARAGTEGGWHRGETSLGRELMSGTEWDAVRPLHEPDPRAEHDVAAPRPGDPPGTHRYSRTELTPTGRKDTTYGQELQRGPDKKNHFPGDREGTFRGKDGRARDRTGFITDDNPPKPAGMHQRAVSKGGEGWTHDPTPDTQLERDISTLAGERGVNVERRQILWEEKLQPLVPELAKHNLTLDRAKISEEMVKNLVADARGKLSGAQLRVLKAAATEYAALGKELSPLTERLGTAGGDLVTDRLFHGARQLTGSVEGEIGTPNNIDRILLYDDPQHGPSLIAIEEKGGNSNLEPRWVENPLNPGGSKIYVQQCTPEYLRHMLENDVKLKAELEKHPELRPVLQRIIDSERVGSLRYLKVHVAENGRVTATEYLLDHDRLQPETIRLVGE</sequence>
<keyword evidence="2" id="KW-0812">Transmembrane</keyword>
<feature type="transmembrane region" description="Helical" evidence="2">
    <location>
        <begin position="123"/>
        <end position="144"/>
    </location>
</feature>
<feature type="compositionally biased region" description="Basic and acidic residues" evidence="1">
    <location>
        <begin position="3038"/>
        <end position="3047"/>
    </location>
</feature>
<feature type="region of interest" description="Disordered" evidence="1">
    <location>
        <begin position="550"/>
        <end position="1008"/>
    </location>
</feature>
<feature type="region of interest" description="Disordered" evidence="1">
    <location>
        <begin position="1020"/>
        <end position="1045"/>
    </location>
</feature>
<feature type="compositionally biased region" description="Basic and acidic residues" evidence="1">
    <location>
        <begin position="2985"/>
        <end position="3012"/>
    </location>
</feature>
<feature type="region of interest" description="Disordered" evidence="1">
    <location>
        <begin position="2938"/>
        <end position="3047"/>
    </location>
</feature>
<feature type="compositionally biased region" description="Basic and acidic residues" evidence="1">
    <location>
        <begin position="1509"/>
        <end position="1520"/>
    </location>
</feature>
<feature type="compositionally biased region" description="Basic and acidic residues" evidence="1">
    <location>
        <begin position="1477"/>
        <end position="1502"/>
    </location>
</feature>
<protein>
    <recommendedName>
        <fullName evidence="3">Outer membrane channel protein CpnT-like N-terminal domain-containing protein</fullName>
    </recommendedName>
</protein>
<feature type="compositionally biased region" description="Basic and acidic residues" evidence="1">
    <location>
        <begin position="1020"/>
        <end position="1037"/>
    </location>
</feature>
<feature type="compositionally biased region" description="Basic and acidic residues" evidence="1">
    <location>
        <begin position="903"/>
        <end position="915"/>
    </location>
</feature>
<evidence type="ECO:0000313" key="5">
    <source>
        <dbReference type="Proteomes" id="UP000546162"/>
    </source>
</evidence>
<evidence type="ECO:0000256" key="1">
    <source>
        <dbReference type="SAM" id="MobiDB-lite"/>
    </source>
</evidence>
<feature type="region of interest" description="Disordered" evidence="1">
    <location>
        <begin position="1370"/>
        <end position="1681"/>
    </location>
</feature>
<keyword evidence="2" id="KW-1133">Transmembrane helix</keyword>
<feature type="compositionally biased region" description="Low complexity" evidence="1">
    <location>
        <begin position="746"/>
        <end position="766"/>
    </location>
</feature>
<feature type="region of interest" description="Disordered" evidence="1">
    <location>
        <begin position="1060"/>
        <end position="1103"/>
    </location>
</feature>
<dbReference type="Proteomes" id="UP000546162">
    <property type="component" value="Unassembled WGS sequence"/>
</dbReference>
<keyword evidence="2" id="KW-0472">Membrane</keyword>
<feature type="compositionally biased region" description="Basic and acidic residues" evidence="1">
    <location>
        <begin position="1291"/>
        <end position="1305"/>
    </location>
</feature>
<reference evidence="4 5" key="1">
    <citation type="submission" date="2020-08" db="EMBL/GenBank/DDBJ databases">
        <title>Sequencing the genomes of 1000 actinobacteria strains.</title>
        <authorList>
            <person name="Klenk H.-P."/>
        </authorList>
    </citation>
    <scope>NUCLEOTIDE SEQUENCE [LARGE SCALE GENOMIC DNA]</scope>
    <source>
        <strain evidence="4 5">DSM 45809</strain>
    </source>
</reference>
<evidence type="ECO:0000256" key="2">
    <source>
        <dbReference type="SAM" id="Phobius"/>
    </source>
</evidence>
<gene>
    <name evidence="4" type="ORF">BJY16_003111</name>
</gene>
<dbReference type="InterPro" id="IPR057746">
    <property type="entry name" value="CpnT-like_N"/>
</dbReference>
<dbReference type="RefSeq" id="WP_185040166.1">
    <property type="nucleotide sequence ID" value="NZ_BAABFG010000005.1"/>
</dbReference>
<feature type="domain" description="Outer membrane channel protein CpnT-like N-terminal" evidence="3">
    <location>
        <begin position="42"/>
        <end position="146"/>
    </location>
</feature>
<dbReference type="EMBL" id="JACHNB010000001">
    <property type="protein sequence ID" value="MBB4739652.1"/>
    <property type="molecule type" value="Genomic_DNA"/>
</dbReference>
<evidence type="ECO:0000313" key="4">
    <source>
        <dbReference type="EMBL" id="MBB4739652.1"/>
    </source>
</evidence>
<feature type="compositionally biased region" description="Low complexity" evidence="1">
    <location>
        <begin position="631"/>
        <end position="649"/>
    </location>
</feature>
<feature type="region of interest" description="Disordered" evidence="1">
    <location>
        <begin position="2201"/>
        <end position="2229"/>
    </location>
</feature>
<keyword evidence="5" id="KW-1185">Reference proteome</keyword>
<feature type="compositionally biased region" description="Gly residues" evidence="1">
    <location>
        <begin position="571"/>
        <end position="630"/>
    </location>
</feature>
<evidence type="ECO:0000259" key="3">
    <source>
        <dbReference type="Pfam" id="PF25547"/>
    </source>
</evidence>
<name>A0A7W7M793_9ACTN</name>
<feature type="compositionally biased region" description="Basic and acidic residues" evidence="1">
    <location>
        <begin position="934"/>
        <end position="990"/>
    </location>
</feature>
<comment type="caution">
    <text evidence="4">The sequence shown here is derived from an EMBL/GenBank/DDBJ whole genome shotgun (WGS) entry which is preliminary data.</text>
</comment>
<feature type="compositionally biased region" description="Low complexity" evidence="1">
    <location>
        <begin position="1260"/>
        <end position="1274"/>
    </location>
</feature>
<feature type="compositionally biased region" description="Basic and acidic residues" evidence="1">
    <location>
        <begin position="1530"/>
        <end position="1646"/>
    </location>
</feature>
<dbReference type="Pfam" id="PF25547">
    <property type="entry name" value="WXG100_2"/>
    <property type="match status" value="1"/>
</dbReference>
<organism evidence="4 5">
    <name type="scientific">Actinoplanes octamycinicus</name>
    <dbReference type="NCBI Taxonomy" id="135948"/>
    <lineage>
        <taxon>Bacteria</taxon>
        <taxon>Bacillati</taxon>
        <taxon>Actinomycetota</taxon>
        <taxon>Actinomycetes</taxon>
        <taxon>Micromonosporales</taxon>
        <taxon>Micromonosporaceae</taxon>
        <taxon>Actinoplanes</taxon>
    </lineage>
</organism>
<feature type="compositionally biased region" description="Low complexity" evidence="1">
    <location>
        <begin position="1130"/>
        <end position="1141"/>
    </location>
</feature>
<feature type="region of interest" description="Disordered" evidence="1">
    <location>
        <begin position="1121"/>
        <end position="1315"/>
    </location>
</feature>
<feature type="compositionally biased region" description="Low complexity" evidence="1">
    <location>
        <begin position="1416"/>
        <end position="1451"/>
    </location>
</feature>
<feature type="compositionally biased region" description="Basic and acidic residues" evidence="1">
    <location>
        <begin position="2938"/>
        <end position="2951"/>
    </location>
</feature>